<evidence type="ECO:0000256" key="1">
    <source>
        <dbReference type="SAM" id="MobiDB-lite"/>
    </source>
</evidence>
<sequence length="115" mass="12134">MDEPVPTTGSRAGEQDLAAGRERAPRGRAKAGHVTTHKIHKIKTDGHGREIGLAGASVAMAAVGARLVLHAGHRETMLSAAADSTRPYRRPDVPARAVGAASRKATESRRSRRPS</sequence>
<feature type="region of interest" description="Disordered" evidence="1">
    <location>
        <begin position="80"/>
        <end position="115"/>
    </location>
</feature>
<gene>
    <name evidence="2" type="ORF">BL253_22475</name>
</gene>
<dbReference type="AlphaFoldDB" id="A0A1V2I776"/>
<accession>A0A1V2I776</accession>
<dbReference type="EMBL" id="MOMC01000046">
    <property type="protein sequence ID" value="ONH27318.1"/>
    <property type="molecule type" value="Genomic_DNA"/>
</dbReference>
<name>A0A1V2I776_9ACTN</name>
<protein>
    <submittedName>
        <fullName evidence="2">Uncharacterized protein</fullName>
    </submittedName>
</protein>
<evidence type="ECO:0000313" key="2">
    <source>
        <dbReference type="EMBL" id="ONH27318.1"/>
    </source>
</evidence>
<dbReference type="Proteomes" id="UP000188929">
    <property type="component" value="Unassembled WGS sequence"/>
</dbReference>
<organism evidence="2 3">
    <name type="scientific">Pseudofrankia asymbiotica</name>
    <dbReference type="NCBI Taxonomy" id="1834516"/>
    <lineage>
        <taxon>Bacteria</taxon>
        <taxon>Bacillati</taxon>
        <taxon>Actinomycetota</taxon>
        <taxon>Actinomycetes</taxon>
        <taxon>Frankiales</taxon>
        <taxon>Frankiaceae</taxon>
        <taxon>Pseudofrankia</taxon>
    </lineage>
</organism>
<keyword evidence="3" id="KW-1185">Reference proteome</keyword>
<comment type="caution">
    <text evidence="2">The sequence shown here is derived from an EMBL/GenBank/DDBJ whole genome shotgun (WGS) entry which is preliminary data.</text>
</comment>
<dbReference type="RefSeq" id="WP_241835029.1">
    <property type="nucleotide sequence ID" value="NZ_MOMC01000046.1"/>
</dbReference>
<reference evidence="3" key="1">
    <citation type="submission" date="2016-10" db="EMBL/GenBank/DDBJ databases">
        <title>Frankia sp. NRRL B-16386 Genome sequencing.</title>
        <authorList>
            <person name="Ghodhbane-Gtari F."/>
            <person name="Swanson E."/>
            <person name="Gueddou A."/>
            <person name="Hezbri K."/>
            <person name="Ktari K."/>
            <person name="Nouioui I."/>
            <person name="Morris K."/>
            <person name="Simpson S."/>
            <person name="Abebe-Akele F."/>
            <person name="Thomas K."/>
            <person name="Gtari M."/>
            <person name="Tisa L.S."/>
        </authorList>
    </citation>
    <scope>NUCLEOTIDE SEQUENCE [LARGE SCALE GENOMIC DNA]</scope>
    <source>
        <strain evidence="3">NRRL B-16386</strain>
    </source>
</reference>
<feature type="compositionally biased region" description="Basic residues" evidence="1">
    <location>
        <begin position="26"/>
        <end position="41"/>
    </location>
</feature>
<feature type="region of interest" description="Disordered" evidence="1">
    <location>
        <begin position="1"/>
        <end position="41"/>
    </location>
</feature>
<evidence type="ECO:0000313" key="3">
    <source>
        <dbReference type="Proteomes" id="UP000188929"/>
    </source>
</evidence>
<proteinExistence type="predicted"/>